<dbReference type="InterPro" id="IPR004013">
    <property type="entry name" value="PHP_dom"/>
</dbReference>
<comment type="caution">
    <text evidence="6">The sequence shown here is derived from an EMBL/GenBank/DDBJ whole genome shotgun (WGS) entry which is preliminary data.</text>
</comment>
<dbReference type="SMART" id="SM00481">
    <property type="entry name" value="POLIIIAc"/>
    <property type="match status" value="1"/>
</dbReference>
<dbReference type="Pfam" id="PF02811">
    <property type="entry name" value="PHP"/>
    <property type="match status" value="1"/>
</dbReference>
<feature type="domain" description="Polymerase/histidinol phosphatase N-terminal" evidence="5">
    <location>
        <begin position="18"/>
        <end position="88"/>
    </location>
</feature>
<proteinExistence type="predicted"/>
<dbReference type="Proteomes" id="UP000226106">
    <property type="component" value="Unassembled WGS sequence"/>
</dbReference>
<reference evidence="6 7" key="1">
    <citation type="submission" date="2017-09" db="EMBL/GenBank/DDBJ databases">
        <title>Large-scale bioinformatics analysis of Bacillus genomes uncovers conserved roles of natural products in bacterial physiology.</title>
        <authorList>
            <consortium name="Agbiome Team Llc"/>
            <person name="Bleich R.M."/>
            <person name="Grubbs K.J."/>
            <person name="Santa Maria K.C."/>
            <person name="Allen S.E."/>
            <person name="Farag S."/>
            <person name="Shank E.A."/>
            <person name="Bowers A."/>
        </authorList>
    </citation>
    <scope>NUCLEOTIDE SEQUENCE [LARGE SCALE GENOMIC DNA]</scope>
    <source>
        <strain evidence="6 7">AFS065400</strain>
    </source>
</reference>
<dbReference type="InterPro" id="IPR004805">
    <property type="entry name" value="DnaE2/DnaE/PolC"/>
</dbReference>
<dbReference type="PANTHER" id="PTHR32294">
    <property type="entry name" value="DNA POLYMERASE III SUBUNIT ALPHA"/>
    <property type="match status" value="1"/>
</dbReference>
<evidence type="ECO:0000313" key="6">
    <source>
        <dbReference type="EMBL" id="PFT50880.1"/>
    </source>
</evidence>
<evidence type="ECO:0000256" key="1">
    <source>
        <dbReference type="ARBA" id="ARBA00022679"/>
    </source>
</evidence>
<dbReference type="InterPro" id="IPR011708">
    <property type="entry name" value="DNA_pol3_alpha_NTPase_dom"/>
</dbReference>
<sequence>MRLVEHRNVLTNFDIRYENWHKHTHYSNIFTVDCIIKPEDIAKRAVELGHKTLSTVEHGYAGNIFEYYDVAKKYGLKYIFGIEFYYVKNRFEKDKTNTHLLVMARNERGMKQLISIMSEANKTGYYYKPRIDEELLFSLNPKDVVVTSTCVASPVNKYDSEYADCFICKCHKYFGDNFYLEIQPHVHPVQKAYNQKILAFHEKYNIPLVHANDTHYIYPEDAQYRDLLLQGKGIFYDDEDGFILDYPSSETLYERYDAQGVFTQEQVTQALQNTCIVDDFEEIVLNKDIKMPTIYPHLSHKEKVNKLKKIVQKEWNKDKQHIPVSRHAEYIEAIKFEMDIIETTKMEDYFLLNYKGIKRAKEKGGVLTRTGRGSAPSFYINKLLGFTEIDRVDAPVTLYPTRFMSKSRILETKSLPDVDFNTADATPFAEACREFLGEDNVYYMTAFGTMKRPSAFRNLCRSRGMKMSEYNDVAKNLEDYENHPQWRSLIEEANRFVGVIDSVSPHPCAFLLLDKPISEEVGVIKVGDEMCAVIDSYTSDVWKFLKNDFLVVTVWRIIAETFELIGAPIPDIRELTKLVENNPKVWELYEQGLTATLNQAGTDSGTPQVKRYMPKSIRELSAWVSAIRPSFASMKDVFLNRQPFSYGIPAFDEILKESDNFVLYQENIMSALVFAGFSEDVTYGLLKAISKKVEGVIEPIHDKFINGFVEKTGSHEQALKVWKIIEDAVGYGFNASHALSVALDSIYGAYLKAEYPLEYYTVVLNLYQDNTEMTAKIMKELDCFGIKVAPIHFGKSLSSYSPDKDTNTIYKGLKSIKYLNERVANELYDIAHQEDTKTILVGDEVLTVDEPILKLFIDIMERTSVNSKQLNILIRLNFFSDYGTPEELLKIAELIHKGKNRYSKTHKANTKMKRIGLLTEEIQIIKSQELPPLDLFEQISFEKEYLGYSTFKKPNVKPSFYVVVEVNTKYTPVITLYQVKTGQEVPMKMKKVHYFDSMGNPALEVGDTIKLLDTEMRQKSRKVDGKWVKIDEYDSYITHCKKLVRD</sequence>
<dbReference type="GO" id="GO:0008408">
    <property type="term" value="F:3'-5' exonuclease activity"/>
    <property type="evidence" value="ECO:0007669"/>
    <property type="project" value="InterPro"/>
</dbReference>
<name>A0A9X7ASC2_BACTU</name>
<keyword evidence="2" id="KW-0548">Nucleotidyltransferase</keyword>
<dbReference type="Gene3D" id="3.20.20.140">
    <property type="entry name" value="Metal-dependent hydrolases"/>
    <property type="match status" value="1"/>
</dbReference>
<dbReference type="AlphaFoldDB" id="A0A9X7ASC2"/>
<keyword evidence="1" id="KW-0808">Transferase</keyword>
<evidence type="ECO:0000313" key="7">
    <source>
        <dbReference type="Proteomes" id="UP000226106"/>
    </source>
</evidence>
<keyword evidence="4" id="KW-0239">DNA-directed DNA polymerase</keyword>
<keyword evidence="3" id="KW-0235">DNA replication</keyword>
<organism evidence="6 7">
    <name type="scientific">Bacillus thuringiensis</name>
    <dbReference type="NCBI Taxonomy" id="1428"/>
    <lineage>
        <taxon>Bacteria</taxon>
        <taxon>Bacillati</taxon>
        <taxon>Bacillota</taxon>
        <taxon>Bacilli</taxon>
        <taxon>Bacillales</taxon>
        <taxon>Bacillaceae</taxon>
        <taxon>Bacillus</taxon>
        <taxon>Bacillus cereus group</taxon>
    </lineage>
</organism>
<evidence type="ECO:0000256" key="3">
    <source>
        <dbReference type="ARBA" id="ARBA00022705"/>
    </source>
</evidence>
<evidence type="ECO:0000259" key="5">
    <source>
        <dbReference type="SMART" id="SM00481"/>
    </source>
</evidence>
<evidence type="ECO:0000256" key="4">
    <source>
        <dbReference type="ARBA" id="ARBA00022932"/>
    </source>
</evidence>
<dbReference type="Gene3D" id="1.10.150.870">
    <property type="match status" value="1"/>
</dbReference>
<protein>
    <recommendedName>
        <fullName evidence="5">Polymerase/histidinol phosphatase N-terminal domain-containing protein</fullName>
    </recommendedName>
</protein>
<dbReference type="EMBL" id="NVCO01000007">
    <property type="protein sequence ID" value="PFT50880.1"/>
    <property type="molecule type" value="Genomic_DNA"/>
</dbReference>
<dbReference type="GO" id="GO:0006260">
    <property type="term" value="P:DNA replication"/>
    <property type="evidence" value="ECO:0007669"/>
    <property type="project" value="UniProtKB-KW"/>
</dbReference>
<gene>
    <name evidence="6" type="ORF">COK72_02405</name>
</gene>
<dbReference type="InterPro" id="IPR003141">
    <property type="entry name" value="Pol/His_phosphatase_N"/>
</dbReference>
<dbReference type="Pfam" id="PF07733">
    <property type="entry name" value="DNA_pol3_alpha"/>
    <property type="match status" value="1"/>
</dbReference>
<dbReference type="Pfam" id="PF17657">
    <property type="entry name" value="DNA_pol3_finger"/>
    <property type="match status" value="1"/>
</dbReference>
<dbReference type="InterPro" id="IPR040982">
    <property type="entry name" value="DNA_pol3_finger"/>
</dbReference>
<accession>A0A9X7ASC2</accession>
<evidence type="ECO:0000256" key="2">
    <source>
        <dbReference type="ARBA" id="ARBA00022695"/>
    </source>
</evidence>
<dbReference type="InterPro" id="IPR016195">
    <property type="entry name" value="Pol/histidinol_Pase-like"/>
</dbReference>
<dbReference type="GO" id="GO:0003887">
    <property type="term" value="F:DNA-directed DNA polymerase activity"/>
    <property type="evidence" value="ECO:0007669"/>
    <property type="project" value="UniProtKB-KW"/>
</dbReference>
<dbReference type="SUPFAM" id="SSF89550">
    <property type="entry name" value="PHP domain-like"/>
    <property type="match status" value="1"/>
</dbReference>